<evidence type="ECO:0000313" key="12">
    <source>
        <dbReference type="Proteomes" id="UP000298030"/>
    </source>
</evidence>
<gene>
    <name evidence="11" type="ORF">FA13DRAFT_1810130</name>
</gene>
<accession>A0A4Y7TTZ0</accession>
<evidence type="ECO:0000256" key="9">
    <source>
        <dbReference type="PROSITE-ProRule" id="PRU00182"/>
    </source>
</evidence>
<dbReference type="InterPro" id="IPR014729">
    <property type="entry name" value="Rossmann-like_a/b/a_fold"/>
</dbReference>
<reference evidence="11 12" key="1">
    <citation type="journal article" date="2019" name="Nat. Ecol. Evol.">
        <title>Megaphylogeny resolves global patterns of mushroom evolution.</title>
        <authorList>
            <person name="Varga T."/>
            <person name="Krizsan K."/>
            <person name="Foldi C."/>
            <person name="Dima B."/>
            <person name="Sanchez-Garcia M."/>
            <person name="Sanchez-Ramirez S."/>
            <person name="Szollosi G.J."/>
            <person name="Szarkandi J.G."/>
            <person name="Papp V."/>
            <person name="Albert L."/>
            <person name="Andreopoulos W."/>
            <person name="Angelini C."/>
            <person name="Antonin V."/>
            <person name="Barry K.W."/>
            <person name="Bougher N.L."/>
            <person name="Buchanan P."/>
            <person name="Buyck B."/>
            <person name="Bense V."/>
            <person name="Catcheside P."/>
            <person name="Chovatia M."/>
            <person name="Cooper J."/>
            <person name="Damon W."/>
            <person name="Desjardin D."/>
            <person name="Finy P."/>
            <person name="Geml J."/>
            <person name="Haridas S."/>
            <person name="Hughes K."/>
            <person name="Justo A."/>
            <person name="Karasinski D."/>
            <person name="Kautmanova I."/>
            <person name="Kiss B."/>
            <person name="Kocsube S."/>
            <person name="Kotiranta H."/>
            <person name="LaButti K.M."/>
            <person name="Lechner B.E."/>
            <person name="Liimatainen K."/>
            <person name="Lipzen A."/>
            <person name="Lukacs Z."/>
            <person name="Mihaltcheva S."/>
            <person name="Morgado L.N."/>
            <person name="Niskanen T."/>
            <person name="Noordeloos M.E."/>
            <person name="Ohm R.A."/>
            <person name="Ortiz-Santana B."/>
            <person name="Ovrebo C."/>
            <person name="Racz N."/>
            <person name="Riley R."/>
            <person name="Savchenko A."/>
            <person name="Shiryaev A."/>
            <person name="Soop K."/>
            <person name="Spirin V."/>
            <person name="Szebenyi C."/>
            <person name="Tomsovsky M."/>
            <person name="Tulloss R.E."/>
            <person name="Uehling J."/>
            <person name="Grigoriev I.V."/>
            <person name="Vagvolgyi C."/>
            <person name="Papp T."/>
            <person name="Martin F.M."/>
            <person name="Miettinen O."/>
            <person name="Hibbett D.S."/>
            <person name="Nagy L.G."/>
        </authorList>
    </citation>
    <scope>NUCLEOTIDE SEQUENCE [LARGE SCALE GENOMIC DNA]</scope>
    <source>
        <strain evidence="11 12">FP101781</strain>
    </source>
</reference>
<evidence type="ECO:0000256" key="10">
    <source>
        <dbReference type="RuleBase" id="RU361234"/>
    </source>
</evidence>
<dbReference type="InterPro" id="IPR001412">
    <property type="entry name" value="aa-tRNA-synth_I_CS"/>
</dbReference>
<dbReference type="PRINTS" id="PR01040">
    <property type="entry name" value="TRNASYNTHTYR"/>
</dbReference>
<organism evidence="11 12">
    <name type="scientific">Coprinellus micaceus</name>
    <name type="common">Glistening ink-cap mushroom</name>
    <name type="synonym">Coprinus micaceus</name>
    <dbReference type="NCBI Taxonomy" id="71717"/>
    <lineage>
        <taxon>Eukaryota</taxon>
        <taxon>Fungi</taxon>
        <taxon>Dikarya</taxon>
        <taxon>Basidiomycota</taxon>
        <taxon>Agaricomycotina</taxon>
        <taxon>Agaricomycetes</taxon>
        <taxon>Agaricomycetidae</taxon>
        <taxon>Agaricales</taxon>
        <taxon>Agaricineae</taxon>
        <taxon>Psathyrellaceae</taxon>
        <taxon>Coprinellus</taxon>
    </lineage>
</organism>
<evidence type="ECO:0000256" key="4">
    <source>
        <dbReference type="ARBA" id="ARBA00022840"/>
    </source>
</evidence>
<dbReference type="InterPro" id="IPR024107">
    <property type="entry name" value="Tyr-tRNA-ligase_bac_1"/>
</dbReference>
<dbReference type="PROSITE" id="PS50889">
    <property type="entry name" value="S4"/>
    <property type="match status" value="1"/>
</dbReference>
<dbReference type="STRING" id="71717.A0A4Y7TTZ0"/>
<dbReference type="GO" id="GO:0005524">
    <property type="term" value="F:ATP binding"/>
    <property type="evidence" value="ECO:0007669"/>
    <property type="project" value="UniProtKB-KW"/>
</dbReference>
<evidence type="ECO:0000256" key="6">
    <source>
        <dbReference type="ARBA" id="ARBA00023146"/>
    </source>
</evidence>
<proteinExistence type="inferred from homology"/>
<dbReference type="InterPro" id="IPR036986">
    <property type="entry name" value="S4_RNA-bd_sf"/>
</dbReference>
<dbReference type="Proteomes" id="UP000298030">
    <property type="component" value="Unassembled WGS sequence"/>
</dbReference>
<keyword evidence="5 10" id="KW-0648">Protein biosynthesis</keyword>
<evidence type="ECO:0000256" key="7">
    <source>
        <dbReference type="ARBA" id="ARBA00033323"/>
    </source>
</evidence>
<dbReference type="Gene3D" id="3.10.290.10">
    <property type="entry name" value="RNA-binding S4 domain"/>
    <property type="match status" value="1"/>
</dbReference>
<keyword evidence="2 10" id="KW-0436">Ligase</keyword>
<dbReference type="GO" id="GO:0003723">
    <property type="term" value="F:RNA binding"/>
    <property type="evidence" value="ECO:0007669"/>
    <property type="project" value="UniProtKB-KW"/>
</dbReference>
<dbReference type="InterPro" id="IPR002305">
    <property type="entry name" value="aa-tRNA-synth_Ic"/>
</dbReference>
<comment type="catalytic activity">
    <reaction evidence="8 10">
        <text>tRNA(Tyr) + L-tyrosine + ATP = L-tyrosyl-tRNA(Tyr) + AMP + diphosphate + H(+)</text>
        <dbReference type="Rhea" id="RHEA:10220"/>
        <dbReference type="Rhea" id="RHEA-COMP:9706"/>
        <dbReference type="Rhea" id="RHEA-COMP:9707"/>
        <dbReference type="ChEBI" id="CHEBI:15378"/>
        <dbReference type="ChEBI" id="CHEBI:30616"/>
        <dbReference type="ChEBI" id="CHEBI:33019"/>
        <dbReference type="ChEBI" id="CHEBI:58315"/>
        <dbReference type="ChEBI" id="CHEBI:78442"/>
        <dbReference type="ChEBI" id="CHEBI:78536"/>
        <dbReference type="ChEBI" id="CHEBI:456215"/>
        <dbReference type="EC" id="6.1.1.1"/>
    </reaction>
</comment>
<evidence type="ECO:0000256" key="1">
    <source>
        <dbReference type="ARBA" id="ARBA00013160"/>
    </source>
</evidence>
<name>A0A4Y7TTZ0_COPMI</name>
<keyword evidence="3 10" id="KW-0547">Nucleotide-binding</keyword>
<dbReference type="GO" id="GO:0005739">
    <property type="term" value="C:mitochondrion"/>
    <property type="evidence" value="ECO:0007669"/>
    <property type="project" value="TreeGrafter"/>
</dbReference>
<dbReference type="PANTHER" id="PTHR11766:SF0">
    <property type="entry name" value="TYROSINE--TRNA LIGASE, MITOCHONDRIAL"/>
    <property type="match status" value="1"/>
</dbReference>
<keyword evidence="6 10" id="KW-0030">Aminoacyl-tRNA synthetase</keyword>
<evidence type="ECO:0000313" key="11">
    <source>
        <dbReference type="EMBL" id="TEB37647.1"/>
    </source>
</evidence>
<dbReference type="EMBL" id="QPFP01000004">
    <property type="protein sequence ID" value="TEB37647.1"/>
    <property type="molecule type" value="Genomic_DNA"/>
</dbReference>
<protein>
    <recommendedName>
        <fullName evidence="1 10">Tyrosine--tRNA ligase</fullName>
        <ecNumber evidence="1 10">6.1.1.1</ecNumber>
    </recommendedName>
    <alternativeName>
        <fullName evidence="7 10">Tyrosyl-tRNA synthetase</fullName>
    </alternativeName>
</protein>
<dbReference type="AlphaFoldDB" id="A0A4Y7TTZ0"/>
<sequence>MLQVRVLSRTSRVLVKCCRRTVHTAPLLQELTERGFVQDVTHKAQFEQALAAKPQTVYAGVDPTAPSLHIGHLVPLLALVHFRLHGHSVVPLIGSATGRIGDPSGRSTERVQQTDEHLNANISGLTRSVNTFFQRAVEHASTRLGLGDGEAALEGVNVKSNIDWFKDFSMIEFLRVVGVHARVNTMMNRESVKARLSSQQGISFTEFTYQLLQAYDFYYLNKHHGCTVQVGGSDQWGNIVAGIELVGKLSPAGPQVDPSGGAFGITTPLLTTPSGEKFGKSAGNAVWLDENLTSVFDFYQYFLKSPDASMPTYLKIFTFLPRSRIAEIVESHNANPELRVAQKTLASEVTEMVHGVAALDRVQTLTSLLFPTSSSTPSSTASDYSNLTTSSIVSAFGALDPRLVYIPENELVESIPIFKLAARCGLAGSNSAAKTLVSSRGLYVNNVVVPNLTSTVSRCQLIDGRVIVLRAGKDKLKVIIAQ</sequence>
<dbReference type="Gene3D" id="1.10.240.10">
    <property type="entry name" value="Tyrosyl-Transfer RNA Synthetase"/>
    <property type="match status" value="1"/>
</dbReference>
<dbReference type="CDD" id="cd00805">
    <property type="entry name" value="TyrRS_core"/>
    <property type="match status" value="1"/>
</dbReference>
<evidence type="ECO:0000256" key="2">
    <source>
        <dbReference type="ARBA" id="ARBA00022598"/>
    </source>
</evidence>
<dbReference type="InterPro" id="IPR002307">
    <property type="entry name" value="Tyr-tRNA-ligase"/>
</dbReference>
<evidence type="ECO:0000256" key="3">
    <source>
        <dbReference type="ARBA" id="ARBA00022741"/>
    </source>
</evidence>
<evidence type="ECO:0000256" key="5">
    <source>
        <dbReference type="ARBA" id="ARBA00022917"/>
    </source>
</evidence>
<dbReference type="GO" id="GO:0006437">
    <property type="term" value="P:tyrosyl-tRNA aminoacylation"/>
    <property type="evidence" value="ECO:0007669"/>
    <property type="project" value="InterPro"/>
</dbReference>
<dbReference type="PANTHER" id="PTHR11766">
    <property type="entry name" value="TYROSYL-TRNA SYNTHETASE"/>
    <property type="match status" value="1"/>
</dbReference>
<dbReference type="EC" id="6.1.1.1" evidence="1 10"/>
<dbReference type="SUPFAM" id="SSF55174">
    <property type="entry name" value="Alpha-L RNA-binding motif"/>
    <property type="match status" value="1"/>
</dbReference>
<dbReference type="Gene3D" id="3.40.50.620">
    <property type="entry name" value="HUPs"/>
    <property type="match status" value="1"/>
</dbReference>
<dbReference type="Pfam" id="PF00579">
    <property type="entry name" value="tRNA-synt_1b"/>
    <property type="match status" value="1"/>
</dbReference>
<dbReference type="OrthoDB" id="337870at2759"/>
<keyword evidence="4 10" id="KW-0067">ATP-binding</keyword>
<dbReference type="HAMAP" id="MF_02006">
    <property type="entry name" value="Tyr_tRNA_synth_type1"/>
    <property type="match status" value="1"/>
</dbReference>
<keyword evidence="12" id="KW-1185">Reference proteome</keyword>
<comment type="similarity">
    <text evidence="10">Belongs to the class-I aminoacyl-tRNA synthetase family.</text>
</comment>
<dbReference type="GO" id="GO:0004831">
    <property type="term" value="F:tyrosine-tRNA ligase activity"/>
    <property type="evidence" value="ECO:0007669"/>
    <property type="project" value="UniProtKB-EC"/>
</dbReference>
<dbReference type="InterPro" id="IPR024088">
    <property type="entry name" value="Tyr-tRNA-ligase_bac-type"/>
</dbReference>
<dbReference type="FunFam" id="1.10.240.10:FF:000001">
    <property type="entry name" value="Tyrosine--tRNA ligase"/>
    <property type="match status" value="1"/>
</dbReference>
<comment type="caution">
    <text evidence="11">The sequence shown here is derived from an EMBL/GenBank/DDBJ whole genome shotgun (WGS) entry which is preliminary data.</text>
</comment>
<keyword evidence="9" id="KW-0694">RNA-binding</keyword>
<dbReference type="PROSITE" id="PS00178">
    <property type="entry name" value="AA_TRNA_LIGASE_I"/>
    <property type="match status" value="1"/>
</dbReference>
<evidence type="ECO:0000256" key="8">
    <source>
        <dbReference type="ARBA" id="ARBA00048248"/>
    </source>
</evidence>
<dbReference type="GO" id="GO:0005829">
    <property type="term" value="C:cytosol"/>
    <property type="evidence" value="ECO:0007669"/>
    <property type="project" value="TreeGrafter"/>
</dbReference>
<dbReference type="SUPFAM" id="SSF52374">
    <property type="entry name" value="Nucleotidylyl transferase"/>
    <property type="match status" value="1"/>
</dbReference>
<dbReference type="NCBIfam" id="TIGR00234">
    <property type="entry name" value="tyrS"/>
    <property type="match status" value="1"/>
</dbReference>